<proteinExistence type="predicted"/>
<dbReference type="AlphaFoldDB" id="A0A8S1YE21"/>
<dbReference type="Proteomes" id="UP000683925">
    <property type="component" value="Unassembled WGS sequence"/>
</dbReference>
<name>A0A8S1YE21_PAROT</name>
<reference evidence="1" key="1">
    <citation type="submission" date="2021-01" db="EMBL/GenBank/DDBJ databases">
        <authorList>
            <consortium name="Genoscope - CEA"/>
            <person name="William W."/>
        </authorList>
    </citation>
    <scope>NUCLEOTIDE SEQUENCE</scope>
</reference>
<comment type="caution">
    <text evidence="1">The sequence shown here is derived from an EMBL/GenBank/DDBJ whole genome shotgun (WGS) entry which is preliminary data.</text>
</comment>
<keyword evidence="2" id="KW-1185">Reference proteome</keyword>
<evidence type="ECO:0000313" key="2">
    <source>
        <dbReference type="Proteomes" id="UP000683925"/>
    </source>
</evidence>
<protein>
    <submittedName>
        <fullName evidence="1">Uncharacterized protein</fullName>
    </submittedName>
</protein>
<gene>
    <name evidence="1" type="ORF">POCTA_138.1.T1540078</name>
</gene>
<evidence type="ECO:0000313" key="1">
    <source>
        <dbReference type="EMBL" id="CAD8211458.1"/>
    </source>
</evidence>
<dbReference type="OrthoDB" id="10576768at2759"/>
<dbReference type="EMBL" id="CAJJDP010000156">
    <property type="protein sequence ID" value="CAD8211458.1"/>
    <property type="molecule type" value="Genomic_DNA"/>
</dbReference>
<organism evidence="1 2">
    <name type="scientific">Paramecium octaurelia</name>
    <dbReference type="NCBI Taxonomy" id="43137"/>
    <lineage>
        <taxon>Eukaryota</taxon>
        <taxon>Sar</taxon>
        <taxon>Alveolata</taxon>
        <taxon>Ciliophora</taxon>
        <taxon>Intramacronucleata</taxon>
        <taxon>Oligohymenophorea</taxon>
        <taxon>Peniculida</taxon>
        <taxon>Parameciidae</taxon>
        <taxon>Paramecium</taxon>
    </lineage>
</organism>
<accession>A0A8S1YE21</accession>
<sequence length="352" mass="41757">MTSLMMEKTQGTFKDDFFNNYLQLLSNDSFDHDQENESQQSTSSNEDITLKIVNYQGLPSENQNQGFKVDLNQQYKVYVSNRELIKNHIAQLALRNTKSIKYDVALIALRYLEGFLKQQSFKQINNCIIKIENVFKEVKGDIHQIADTEFNNFIERQFYSDENFNQKIFNTNIFNIIASQLILYKKEKCIKKLKERHKQLSKSWINLLDFQKSEHKKYLELINDLDLQGIKLSNNHPDKNYKKYDFLEIALELLKNLRDNYNDSSIKQKILELLNGIVKMKYNKYTQKKQINFTKHDITDLLYFNNEFDMEAMEELEGIKDKPLIKKSELKEKVDKPLIKKSGLKKKVKQDQ</sequence>
<dbReference type="OMA" id="CNCEFDE"/>